<dbReference type="SMART" id="SM00825">
    <property type="entry name" value="PKS_KS"/>
    <property type="match status" value="1"/>
</dbReference>
<keyword evidence="8" id="KW-1185">Reference proteome</keyword>
<sequence>MPVPTDARPRLSQLPLGEEVVISGISGCFPESENVYQFRDNLIDSVNMTTIDDRRWKLDHPEIPSRSGKLYNIVKFDASFFGVHYKQAQVMDPQCRLLLERTYEAVVDAGVNPQLLKGQNTGVFIGASFSESERILFYDKLQTSGLSLTGCSRAMLANRLSYWLGTHGPSYMLDSACSSSLYAVEHAYRAIRDGYCDSAIVGGSNLCLHPYITLLFSRLGVLSRDGVCRPFDRDANGYVRSEAVCVMFLQKAQDAKRVYAKVLHAKTNSDGYKDKGITYPSRERQTQLMEQLYEEIGIKPTSVDYLEAHGTGTRVGDCEELNAVDQVFCKGRKTPLLIGSVKSNMGHAEPVSGLCSITKVAIAMENGVIPANLNFSSPREDVEGMIMGRLKVVSENLPWKGSLVGVNSFGFGGSNAHVLLEKNGKGKVNGGAPTDLIPRLVVASGRTEEAVNVILKDFESRPVDAEYVRLMHDVQSLEIAGHTYRGYTLLTQNDRRQRSIKFYPGSKRPVWFVFTGMGSQWPGMGKSLLKIPVFAAAIYKCQQALKPHGINVLDIITSDDPMIFDNILNCFVGIAACQIGLVDVMRAAGIEPDGIVGHSVGELGCSYIDGCFTAEEMLLAAYYRGCASLEAELIKGLMAAVGLGAEDARKLCPPDIEVACHNGPNFCTLSGPAESMKKFVKELQEQGVFAKEVNCGNIAYHSKYISPAGPLLLKYLKQLITHPKPRSSRWVCSSLPQSEWNTPEATHSSAEYHTNNLLNAVLFEEASRHIPHNAITVEIAPHGLLQAILKRSLKKGITNVALTQRGHPDCSEYVFTALGKLFELGLQPNLANLYPPVCYPVSRGTPMISPLIRWEHSEDWFVMTYESQEREKSGERSVAIDPKDEDKKYLTGHVIDGRNLFPATAYLELVWESLAIMTEQVYTEMSVVFEDVRFHRATKIPKEGNTEFIIMVQKGSGNFEVIEGGGSVVSGIVQVLENTSYKRASLEPPDPCYNDELLEFSSHDIYKELRLRGYDYQGAFCGLVSLDSLGQTGKIHWNNNWVTFMDSMFQAQLFHTDSRSLFIPIAIQKLTIDVKRHTACLQELDVPVHVYKEMNIIQSGGVEVRGLRSSAVSRRKPLSQPVLEKCVLTPYVEPAHLDLHTTLRVCTHITLENKPVTQVKVVELHNPGWVPLAPAVALILADLPLLKANITILAKAGDLSEMDLNMAEVKIEDHKLKDKQECTLLIASNILLHRELLQTAVNALADGACILAREKVGTESELSNGFRLETMFEKTLKEEKLLLLRKGVTLGNPVVIHVTGHNYDWLPEVQTAIRSSSKRHVILVVQGEPLSGVVGLVNCIRKEPGSDYVRCFFILDSSAPQFDVNLPLYQQQLKKDLVMNVYSGGKWGSYQHLPLDGCATVSTPHVSLKIMTPGDLSSFRWLEGNLVPESVQTTPDEELVQIYYSALNFGNVVLATGKVAANFLGNNQLSQDNVQGMEFSGRDQKGCRVMGMMAQQALASMVLADTKMLWKVPDHWTLEDAATVPVVYSTAYYALVMVGGMKKGESVLIHSGGGGVGLAAINICLHAGCMVYTTVGTKEKREFIKKQYPQLTDRNIGNSRDTSFEHLVLTETNGRGVDLVLNSLSEDKQQASIRCLAPRGRFLEIGKFDLANNSFLGLEVFLRETSFHGVMLDKVTSEDPETLKILQDIVTQGISAGVVRPLPRTVFPYTEVEQAFRYMTTGKHVGKVLMQFQPEEDSKVVVPAPRLMQAYPQYFCNPSYSYIIAGGLGGFGLELADWLVLRGARKLVLSSRSGVRTGYQSFRVRTWRSYGVKVVISLADITTKSGVRALLSEANRLGQVDAIFNLAVVLRDAFLENQTKADFVTSAGPKAIATRHLDELSRQMCPHLRHFVVFSSVTCGCGNTGQTNYGMNNSIMERICEARVRDGLPGLAVQWGAVGDVGLVAEMQEKHRDRAIGQL</sequence>
<dbReference type="InterPro" id="IPR013968">
    <property type="entry name" value="PKS_KR"/>
</dbReference>
<dbReference type="Gene3D" id="3.90.180.10">
    <property type="entry name" value="Medium-chain alcohol dehydrogenases, catalytic domain"/>
    <property type="match status" value="1"/>
</dbReference>
<evidence type="ECO:0000256" key="1">
    <source>
        <dbReference type="ARBA" id="ARBA00022450"/>
    </source>
</evidence>
<reference evidence="7 8" key="1">
    <citation type="submission" date="2017-12" db="EMBL/GenBank/DDBJ databases">
        <title>Hemimetabolous genomes reveal molecular basis of termite eusociality.</title>
        <authorList>
            <person name="Harrison M.C."/>
            <person name="Jongepier E."/>
            <person name="Robertson H.M."/>
            <person name="Arning N."/>
            <person name="Bitard-Feildel T."/>
            <person name="Chao H."/>
            <person name="Childers C.P."/>
            <person name="Dinh H."/>
            <person name="Doddapaneni H."/>
            <person name="Dugan S."/>
            <person name="Gowin J."/>
            <person name="Greiner C."/>
            <person name="Han Y."/>
            <person name="Hu H."/>
            <person name="Hughes D.S.T."/>
            <person name="Huylmans A.-K."/>
            <person name="Kemena C."/>
            <person name="Kremer L.P.M."/>
            <person name="Lee S.L."/>
            <person name="Lopez-Ezquerra A."/>
            <person name="Mallet L."/>
            <person name="Monroy-Kuhn J.M."/>
            <person name="Moser A."/>
            <person name="Murali S.C."/>
            <person name="Muzny D.M."/>
            <person name="Otani S."/>
            <person name="Piulachs M.-D."/>
            <person name="Poelchau M."/>
            <person name="Qu J."/>
            <person name="Schaub F."/>
            <person name="Wada-Katsumata A."/>
            <person name="Worley K.C."/>
            <person name="Xie Q."/>
            <person name="Ylla G."/>
            <person name="Poulsen M."/>
            <person name="Gibbs R.A."/>
            <person name="Schal C."/>
            <person name="Richards S."/>
            <person name="Belles X."/>
            <person name="Korb J."/>
            <person name="Bornberg-Bauer E."/>
        </authorList>
    </citation>
    <scope>NUCLEOTIDE SEQUENCE [LARGE SCALE GENOMIC DNA]</scope>
    <source>
        <tissue evidence="7">Whole body</tissue>
    </source>
</reference>
<dbReference type="InterPro" id="IPR032821">
    <property type="entry name" value="PKS_assoc"/>
</dbReference>
<dbReference type="InterPro" id="IPR020843">
    <property type="entry name" value="ER"/>
</dbReference>
<dbReference type="PROSITE" id="PS52004">
    <property type="entry name" value="KS3_2"/>
    <property type="match status" value="1"/>
</dbReference>
<dbReference type="FunCoup" id="A0A2J7PQX7">
    <property type="interactions" value="48"/>
</dbReference>
<protein>
    <submittedName>
        <fullName evidence="7">Uncharacterized protein</fullName>
    </submittedName>
</protein>
<dbReference type="SUPFAM" id="SSF51735">
    <property type="entry name" value="NAD(P)-binding Rossmann-fold domains"/>
    <property type="match status" value="2"/>
</dbReference>
<proteinExistence type="predicted"/>
<feature type="region of interest" description="N-terminal hotdog fold" evidence="4">
    <location>
        <begin position="856"/>
        <end position="983"/>
    </location>
</feature>
<dbReference type="InterPro" id="IPR014043">
    <property type="entry name" value="Acyl_transferase_dom"/>
</dbReference>
<dbReference type="GO" id="GO:0006633">
    <property type="term" value="P:fatty acid biosynthetic process"/>
    <property type="evidence" value="ECO:0007669"/>
    <property type="project" value="UniProtKB-UniPathway"/>
</dbReference>
<dbReference type="UniPathway" id="UPA00094"/>
<dbReference type="SUPFAM" id="SSF50129">
    <property type="entry name" value="GroES-like"/>
    <property type="match status" value="1"/>
</dbReference>
<feature type="region of interest" description="C-terminal hotdog fold" evidence="4">
    <location>
        <begin position="997"/>
        <end position="1129"/>
    </location>
</feature>
<dbReference type="InterPro" id="IPR016035">
    <property type="entry name" value="Acyl_Trfase/lysoPLipase"/>
</dbReference>
<evidence type="ECO:0000259" key="5">
    <source>
        <dbReference type="PROSITE" id="PS52004"/>
    </source>
</evidence>
<evidence type="ECO:0000313" key="7">
    <source>
        <dbReference type="EMBL" id="PNF18741.1"/>
    </source>
</evidence>
<feature type="domain" description="PKS/mFAS DH" evidence="6">
    <location>
        <begin position="856"/>
        <end position="1129"/>
    </location>
</feature>
<evidence type="ECO:0000256" key="2">
    <source>
        <dbReference type="ARBA" id="ARBA00022553"/>
    </source>
</evidence>
<dbReference type="OrthoDB" id="329835at2759"/>
<dbReference type="InterPro" id="IPR016036">
    <property type="entry name" value="Malonyl_transacylase_ACP-bd"/>
</dbReference>
<dbReference type="Pfam" id="PF02801">
    <property type="entry name" value="Ketoacyl-synt_C"/>
    <property type="match status" value="1"/>
</dbReference>
<evidence type="ECO:0000259" key="6">
    <source>
        <dbReference type="PROSITE" id="PS52019"/>
    </source>
</evidence>
<name>A0A2J7PQX7_9NEOP</name>
<keyword evidence="2" id="KW-0597">Phosphoprotein</keyword>
<keyword evidence="3" id="KW-0808">Transferase</keyword>
<dbReference type="InterPro" id="IPR020841">
    <property type="entry name" value="PKS_Beta-ketoAc_synthase_dom"/>
</dbReference>
<dbReference type="CDD" id="cd00833">
    <property type="entry name" value="PKS"/>
    <property type="match status" value="1"/>
</dbReference>
<dbReference type="Gene3D" id="3.40.366.10">
    <property type="entry name" value="Malonyl-Coenzyme A Acyl Carrier Protein, domain 2"/>
    <property type="match status" value="1"/>
</dbReference>
<dbReference type="Pfam" id="PF08659">
    <property type="entry name" value="KR"/>
    <property type="match status" value="1"/>
</dbReference>
<dbReference type="SUPFAM" id="SSF55048">
    <property type="entry name" value="Probable ACP-binding domain of malonyl-CoA ACP transacylase"/>
    <property type="match status" value="1"/>
</dbReference>
<dbReference type="SUPFAM" id="SSF52151">
    <property type="entry name" value="FabD/lysophospholipase-like"/>
    <property type="match status" value="1"/>
</dbReference>
<accession>A0A2J7PQX7</accession>
<dbReference type="FunFam" id="3.40.50.720:FF:000209">
    <property type="entry name" value="Polyketide synthase Pks12"/>
    <property type="match status" value="1"/>
</dbReference>
<dbReference type="Pfam" id="PF00109">
    <property type="entry name" value="ketoacyl-synt"/>
    <property type="match status" value="1"/>
</dbReference>
<evidence type="ECO:0000256" key="3">
    <source>
        <dbReference type="ARBA" id="ARBA00022679"/>
    </source>
</evidence>
<organism evidence="7 8">
    <name type="scientific">Cryptotermes secundus</name>
    <dbReference type="NCBI Taxonomy" id="105785"/>
    <lineage>
        <taxon>Eukaryota</taxon>
        <taxon>Metazoa</taxon>
        <taxon>Ecdysozoa</taxon>
        <taxon>Arthropoda</taxon>
        <taxon>Hexapoda</taxon>
        <taxon>Insecta</taxon>
        <taxon>Pterygota</taxon>
        <taxon>Neoptera</taxon>
        <taxon>Polyneoptera</taxon>
        <taxon>Dictyoptera</taxon>
        <taxon>Blattodea</taxon>
        <taxon>Blattoidea</taxon>
        <taxon>Termitoidae</taxon>
        <taxon>Kalotermitidae</taxon>
        <taxon>Cryptotermitinae</taxon>
        <taxon>Cryptotermes</taxon>
    </lineage>
</organism>
<dbReference type="InterPro" id="IPR042104">
    <property type="entry name" value="PKS_dehydratase_sf"/>
</dbReference>
<dbReference type="PROSITE" id="PS00606">
    <property type="entry name" value="KS3_1"/>
    <property type="match status" value="1"/>
</dbReference>
<dbReference type="InParanoid" id="A0A2J7PQX7"/>
<dbReference type="Gene3D" id="3.40.47.10">
    <property type="match status" value="1"/>
</dbReference>
<dbReference type="Gene3D" id="3.10.129.110">
    <property type="entry name" value="Polyketide synthase dehydratase"/>
    <property type="match status" value="1"/>
</dbReference>
<dbReference type="PANTHER" id="PTHR43775">
    <property type="entry name" value="FATTY ACID SYNTHASE"/>
    <property type="match status" value="1"/>
</dbReference>
<dbReference type="InterPro" id="IPR049391">
    <property type="entry name" value="FAS_pseudo-KR"/>
</dbReference>
<dbReference type="GO" id="GO:0004312">
    <property type="term" value="F:fatty acid synthase activity"/>
    <property type="evidence" value="ECO:0007669"/>
    <property type="project" value="TreeGrafter"/>
</dbReference>
<dbReference type="Pfam" id="PF00698">
    <property type="entry name" value="Acyl_transf_1"/>
    <property type="match status" value="1"/>
</dbReference>
<dbReference type="InterPro" id="IPR011032">
    <property type="entry name" value="GroES-like_sf"/>
</dbReference>
<dbReference type="InterPro" id="IPR049552">
    <property type="entry name" value="PKS_DH_N"/>
</dbReference>
<dbReference type="SMART" id="SM00822">
    <property type="entry name" value="PKS_KR"/>
    <property type="match status" value="1"/>
</dbReference>
<gene>
    <name evidence="7" type="ORF">B7P43_G05011</name>
</gene>
<dbReference type="EMBL" id="NEVH01022635">
    <property type="protein sequence ID" value="PNF18741.1"/>
    <property type="molecule type" value="Genomic_DNA"/>
</dbReference>
<dbReference type="Gene3D" id="3.30.70.3290">
    <property type="match status" value="1"/>
</dbReference>
<feature type="domain" description="Ketosynthase family 3 (KS3)" evidence="5">
    <location>
        <begin position="17"/>
        <end position="422"/>
    </location>
</feature>
<dbReference type="InterPro" id="IPR057326">
    <property type="entry name" value="KR_dom"/>
</dbReference>
<dbReference type="Pfam" id="PF21089">
    <property type="entry name" value="PKS_DH_N"/>
    <property type="match status" value="1"/>
</dbReference>
<dbReference type="SMART" id="SM00829">
    <property type="entry name" value="PKS_ER"/>
    <property type="match status" value="1"/>
</dbReference>
<dbReference type="InterPro" id="IPR014030">
    <property type="entry name" value="Ketoacyl_synth_N"/>
</dbReference>
<feature type="active site" description="Proton acceptor; for dehydratase activity" evidence="4">
    <location>
        <position position="893"/>
    </location>
</feature>
<feature type="active site" description="Proton donor; for dehydratase activity" evidence="4">
    <location>
        <position position="1046"/>
    </location>
</feature>
<keyword evidence="1" id="KW-0596">Phosphopantetheine</keyword>
<evidence type="ECO:0000313" key="8">
    <source>
        <dbReference type="Proteomes" id="UP000235965"/>
    </source>
</evidence>
<evidence type="ECO:0000256" key="4">
    <source>
        <dbReference type="PROSITE-ProRule" id="PRU01363"/>
    </source>
</evidence>
<dbReference type="InterPro" id="IPR016039">
    <property type="entry name" value="Thiolase-like"/>
</dbReference>
<dbReference type="CDD" id="cd05195">
    <property type="entry name" value="enoyl_red"/>
    <property type="match status" value="1"/>
</dbReference>
<dbReference type="InterPro" id="IPR050091">
    <property type="entry name" value="PKS_NRPS_Biosynth_Enz"/>
</dbReference>
<dbReference type="SUPFAM" id="SSF53901">
    <property type="entry name" value="Thiolase-like"/>
    <property type="match status" value="1"/>
</dbReference>
<dbReference type="InterPro" id="IPR049900">
    <property type="entry name" value="PKS_mFAS_DH"/>
</dbReference>
<comment type="caution">
    <text evidence="7">The sequence shown here is derived from an EMBL/GenBank/DDBJ whole genome shotgun (WGS) entry which is preliminary data.</text>
</comment>
<dbReference type="Proteomes" id="UP000235965">
    <property type="component" value="Unassembled WGS sequence"/>
</dbReference>
<dbReference type="GO" id="GO:0004315">
    <property type="term" value="F:3-oxoacyl-[acyl-carrier-protein] synthase activity"/>
    <property type="evidence" value="ECO:0007669"/>
    <property type="project" value="InterPro"/>
</dbReference>
<dbReference type="PANTHER" id="PTHR43775:SF23">
    <property type="entry name" value="FATTY ACID SYNTHASE 3"/>
    <property type="match status" value="1"/>
</dbReference>
<dbReference type="InterPro" id="IPR036291">
    <property type="entry name" value="NAD(P)-bd_dom_sf"/>
</dbReference>
<dbReference type="Gene3D" id="3.40.50.720">
    <property type="entry name" value="NAD(P)-binding Rossmann-like Domain"/>
    <property type="match status" value="1"/>
</dbReference>
<dbReference type="GO" id="GO:0016491">
    <property type="term" value="F:oxidoreductase activity"/>
    <property type="evidence" value="ECO:0007669"/>
    <property type="project" value="InterPro"/>
</dbReference>
<dbReference type="CDD" id="cd08954">
    <property type="entry name" value="KR_1_FAS_SDR_x"/>
    <property type="match status" value="1"/>
</dbReference>
<dbReference type="SMART" id="SM00827">
    <property type="entry name" value="PKS_AT"/>
    <property type="match status" value="1"/>
</dbReference>
<dbReference type="STRING" id="105785.A0A2J7PQX7"/>
<dbReference type="InterPro" id="IPR001227">
    <property type="entry name" value="Ac_transferase_dom_sf"/>
</dbReference>
<dbReference type="Pfam" id="PF13602">
    <property type="entry name" value="ADH_zinc_N_2"/>
    <property type="match status" value="1"/>
</dbReference>
<dbReference type="InterPro" id="IPR018201">
    <property type="entry name" value="Ketoacyl_synth_AS"/>
</dbReference>
<dbReference type="Pfam" id="PF16197">
    <property type="entry name" value="KAsynt_C_assoc"/>
    <property type="match status" value="1"/>
</dbReference>
<dbReference type="PROSITE" id="PS52019">
    <property type="entry name" value="PKS_MFAS_DH"/>
    <property type="match status" value="1"/>
</dbReference>
<dbReference type="Pfam" id="PF21149">
    <property type="entry name" value="FAS_pseudo-KR"/>
    <property type="match status" value="1"/>
</dbReference>
<dbReference type="InterPro" id="IPR014031">
    <property type="entry name" value="Ketoacyl_synth_C"/>
</dbReference>